<feature type="region of interest" description="Disordered" evidence="1">
    <location>
        <begin position="138"/>
        <end position="315"/>
    </location>
</feature>
<feature type="region of interest" description="Disordered" evidence="1">
    <location>
        <begin position="1"/>
        <end position="79"/>
    </location>
</feature>
<feature type="compositionally biased region" description="Polar residues" evidence="1">
    <location>
        <begin position="31"/>
        <end position="46"/>
    </location>
</feature>
<protein>
    <submittedName>
        <fullName evidence="2">Uncharacterized protein</fullName>
    </submittedName>
</protein>
<evidence type="ECO:0000313" key="3">
    <source>
        <dbReference type="Proteomes" id="UP000308549"/>
    </source>
</evidence>
<reference evidence="2 3" key="1">
    <citation type="submission" date="2017-03" db="EMBL/GenBank/DDBJ databases">
        <title>Genomes of endolithic fungi from Antarctica.</title>
        <authorList>
            <person name="Coleine C."/>
            <person name="Masonjones S."/>
            <person name="Stajich J.E."/>
        </authorList>
    </citation>
    <scope>NUCLEOTIDE SEQUENCE [LARGE SCALE GENOMIC DNA]</scope>
    <source>
        <strain evidence="2 3">CCFEE 6315</strain>
    </source>
</reference>
<dbReference type="AlphaFoldDB" id="A0A4U0UBK3"/>
<organism evidence="2 3">
    <name type="scientific">Salinomyces thailandicus</name>
    <dbReference type="NCBI Taxonomy" id="706561"/>
    <lineage>
        <taxon>Eukaryota</taxon>
        <taxon>Fungi</taxon>
        <taxon>Dikarya</taxon>
        <taxon>Ascomycota</taxon>
        <taxon>Pezizomycotina</taxon>
        <taxon>Dothideomycetes</taxon>
        <taxon>Dothideomycetidae</taxon>
        <taxon>Mycosphaerellales</taxon>
        <taxon>Teratosphaeriaceae</taxon>
        <taxon>Salinomyces</taxon>
    </lineage>
</organism>
<feature type="compositionally biased region" description="Pro residues" evidence="1">
    <location>
        <begin position="180"/>
        <end position="196"/>
    </location>
</feature>
<name>A0A4U0UBK3_9PEZI</name>
<feature type="compositionally biased region" description="Low complexity" evidence="1">
    <location>
        <begin position="197"/>
        <end position="206"/>
    </location>
</feature>
<feature type="compositionally biased region" description="Low complexity" evidence="1">
    <location>
        <begin position="291"/>
        <end position="306"/>
    </location>
</feature>
<dbReference type="EMBL" id="NAJL01000004">
    <property type="protein sequence ID" value="TKA32833.1"/>
    <property type="molecule type" value="Genomic_DNA"/>
</dbReference>
<keyword evidence="3" id="KW-1185">Reference proteome</keyword>
<feature type="compositionally biased region" description="Polar residues" evidence="1">
    <location>
        <begin position="98"/>
        <end position="120"/>
    </location>
</feature>
<evidence type="ECO:0000313" key="2">
    <source>
        <dbReference type="EMBL" id="TKA32833.1"/>
    </source>
</evidence>
<feature type="compositionally biased region" description="Polar residues" evidence="1">
    <location>
        <begin position="207"/>
        <end position="225"/>
    </location>
</feature>
<sequence length="345" mass="37351">MEIRSDADAAAVDPYRAPCPEEESSGALVQPESSSSLPTRSANTTPDHPYSLQPGHHVALPPSHPRPAQRKAHEDRHPAINRLTYIPYLAPFDPFGTAQPSLSSTTSPITHGNSHGTSTPCFADAKTHQQHYSKIELGPSTFSSSLGTPATTTSGNSTPDFINPDPHKQLYARIESGNPSPIPGLTPRRPQPPPQQSQPAAPEPSRTSNLSTNHLPPSQSTNSTRRIPRKPLRTDSPPTLALEPPQNPLISPDKPLPSPPTPSDPRRYTHGQVPTRARKHANVNGNDNDETTTQTSPAAAKKPAQSKTKRTPTLKSLVRAEIRRKRARASRYLDELGDAYRKGGL</sequence>
<gene>
    <name evidence="2" type="ORF">B0A50_01059</name>
</gene>
<dbReference type="Proteomes" id="UP000308549">
    <property type="component" value="Unassembled WGS sequence"/>
</dbReference>
<feature type="region of interest" description="Disordered" evidence="1">
    <location>
        <begin position="94"/>
        <end position="122"/>
    </location>
</feature>
<feature type="compositionally biased region" description="Pro residues" evidence="1">
    <location>
        <begin position="254"/>
        <end position="263"/>
    </location>
</feature>
<accession>A0A4U0UBK3</accession>
<feature type="compositionally biased region" description="Polar residues" evidence="1">
    <location>
        <begin position="140"/>
        <end position="160"/>
    </location>
</feature>
<comment type="caution">
    <text evidence="2">The sequence shown here is derived from an EMBL/GenBank/DDBJ whole genome shotgun (WGS) entry which is preliminary data.</text>
</comment>
<evidence type="ECO:0000256" key="1">
    <source>
        <dbReference type="SAM" id="MobiDB-lite"/>
    </source>
</evidence>
<proteinExistence type="predicted"/>